<organism evidence="1 2">
    <name type="scientific">Castilleja foliolosa</name>
    <dbReference type="NCBI Taxonomy" id="1961234"/>
    <lineage>
        <taxon>Eukaryota</taxon>
        <taxon>Viridiplantae</taxon>
        <taxon>Streptophyta</taxon>
        <taxon>Embryophyta</taxon>
        <taxon>Tracheophyta</taxon>
        <taxon>Spermatophyta</taxon>
        <taxon>Magnoliopsida</taxon>
        <taxon>eudicotyledons</taxon>
        <taxon>Gunneridae</taxon>
        <taxon>Pentapetalae</taxon>
        <taxon>asterids</taxon>
        <taxon>lamiids</taxon>
        <taxon>Lamiales</taxon>
        <taxon>Orobanchaceae</taxon>
        <taxon>Pedicularideae</taxon>
        <taxon>Castillejinae</taxon>
        <taxon>Castilleja</taxon>
    </lineage>
</organism>
<protein>
    <recommendedName>
        <fullName evidence="3">Protein NUCLEAR FUSION DEFECTIVE 6, chloroplastic/mitochondrial-like</fullName>
    </recommendedName>
</protein>
<gene>
    <name evidence="1" type="ORF">CASFOL_011893</name>
</gene>
<proteinExistence type="predicted"/>
<accession>A0ABD3DSX9</accession>
<dbReference type="EMBL" id="JAVIJP010000015">
    <property type="protein sequence ID" value="KAL3643961.1"/>
    <property type="molecule type" value="Genomic_DNA"/>
</dbReference>
<sequence>MASHCARNIVSRSTSSAKSLLSRAQSHRSFPSVTSPLGGTARITPRRRPFFFSSRLPVELGCSESLMPLHSVTASALLKSMLSSKVGQWSVLSEARNKLGSFSDKTIWLHKINFKGLQPHYNTAFSNPQTK</sequence>
<name>A0ABD3DSX9_9LAMI</name>
<dbReference type="InterPro" id="IPR043459">
    <property type="entry name" value="NFD6/NOXY2-like"/>
</dbReference>
<keyword evidence="2" id="KW-1185">Reference proteome</keyword>
<dbReference type="Proteomes" id="UP001632038">
    <property type="component" value="Unassembled WGS sequence"/>
</dbReference>
<dbReference type="PANTHER" id="PTHR33156">
    <property type="entry name" value="OS02G0230000 PROTEIN"/>
    <property type="match status" value="1"/>
</dbReference>
<evidence type="ECO:0000313" key="1">
    <source>
        <dbReference type="EMBL" id="KAL3643961.1"/>
    </source>
</evidence>
<evidence type="ECO:0008006" key="3">
    <source>
        <dbReference type="Google" id="ProtNLM"/>
    </source>
</evidence>
<dbReference type="AlphaFoldDB" id="A0ABD3DSX9"/>
<dbReference type="PANTHER" id="PTHR33156:SF2">
    <property type="entry name" value="OS01G0738000 PROTEIN"/>
    <property type="match status" value="1"/>
</dbReference>
<reference evidence="2" key="1">
    <citation type="journal article" date="2024" name="IScience">
        <title>Strigolactones Initiate the Formation of Haustorium-like Structures in Castilleja.</title>
        <authorList>
            <person name="Buerger M."/>
            <person name="Peterson D."/>
            <person name="Chory J."/>
        </authorList>
    </citation>
    <scope>NUCLEOTIDE SEQUENCE [LARGE SCALE GENOMIC DNA]</scope>
</reference>
<evidence type="ECO:0000313" key="2">
    <source>
        <dbReference type="Proteomes" id="UP001632038"/>
    </source>
</evidence>
<comment type="caution">
    <text evidence="1">The sequence shown here is derived from an EMBL/GenBank/DDBJ whole genome shotgun (WGS) entry which is preliminary data.</text>
</comment>